<dbReference type="STRING" id="443156.SAMN04489867_2633"/>
<gene>
    <name evidence="2" type="ORF">SAMN04489867_2633</name>
</gene>
<dbReference type="Gene3D" id="3.10.180.10">
    <property type="entry name" value="2,3-Dihydroxybiphenyl 1,2-Dioxygenase, domain 1"/>
    <property type="match status" value="1"/>
</dbReference>
<dbReference type="InterPro" id="IPR037523">
    <property type="entry name" value="VOC_core"/>
</dbReference>
<sequence>MNEPVGKVRQLRLVVHAEDYDEALRFYRDVIGMPVQEAYAGDDGALVAILDAGRATLELSNTAQVEMIDEVEVGRRVAPHFRVALEVTDAAGATAGAVEAGARLVAPPTETPWRSLNARLEAPAGVQLTLFQELDA</sequence>
<reference evidence="3" key="1">
    <citation type="submission" date="2016-10" db="EMBL/GenBank/DDBJ databases">
        <authorList>
            <person name="Varghese N."/>
            <person name="Submissions S."/>
        </authorList>
    </citation>
    <scope>NUCLEOTIDE SEQUENCE [LARGE SCALE GENOMIC DNA]</scope>
    <source>
        <strain evidence="3">DSM 22329</strain>
    </source>
</reference>
<dbReference type="OrthoDB" id="956698at2"/>
<dbReference type="PROSITE" id="PS51819">
    <property type="entry name" value="VOC"/>
    <property type="match status" value="1"/>
</dbReference>
<evidence type="ECO:0000313" key="3">
    <source>
        <dbReference type="Proteomes" id="UP000199077"/>
    </source>
</evidence>
<dbReference type="InterPro" id="IPR004360">
    <property type="entry name" value="Glyas_Fos-R_dOase_dom"/>
</dbReference>
<evidence type="ECO:0000259" key="1">
    <source>
        <dbReference type="PROSITE" id="PS51819"/>
    </source>
</evidence>
<dbReference type="EMBL" id="LT629711">
    <property type="protein sequence ID" value="SDP48763.1"/>
    <property type="molecule type" value="Genomic_DNA"/>
</dbReference>
<dbReference type="AlphaFoldDB" id="A0A1H0T3Z4"/>
<accession>A0A1H0T3Z4</accession>
<dbReference type="Proteomes" id="UP000199077">
    <property type="component" value="Chromosome I"/>
</dbReference>
<dbReference type="InterPro" id="IPR029068">
    <property type="entry name" value="Glyas_Bleomycin-R_OHBP_Dase"/>
</dbReference>
<feature type="domain" description="VOC" evidence="1">
    <location>
        <begin position="9"/>
        <end position="133"/>
    </location>
</feature>
<protein>
    <recommendedName>
        <fullName evidence="1">VOC domain-containing protein</fullName>
    </recommendedName>
</protein>
<keyword evidence="3" id="KW-1185">Reference proteome</keyword>
<dbReference type="SUPFAM" id="SSF54593">
    <property type="entry name" value="Glyoxalase/Bleomycin resistance protein/Dihydroxybiphenyl dioxygenase"/>
    <property type="match status" value="1"/>
</dbReference>
<evidence type="ECO:0000313" key="2">
    <source>
        <dbReference type="EMBL" id="SDP48763.1"/>
    </source>
</evidence>
<proteinExistence type="predicted"/>
<dbReference type="RefSeq" id="WP_091786246.1">
    <property type="nucleotide sequence ID" value="NZ_LT629711.1"/>
</dbReference>
<name>A0A1H0T3Z4_9MICO</name>
<organism evidence="2 3">
    <name type="scientific">Pedococcus dokdonensis</name>
    <dbReference type="NCBI Taxonomy" id="443156"/>
    <lineage>
        <taxon>Bacteria</taxon>
        <taxon>Bacillati</taxon>
        <taxon>Actinomycetota</taxon>
        <taxon>Actinomycetes</taxon>
        <taxon>Micrococcales</taxon>
        <taxon>Intrasporangiaceae</taxon>
        <taxon>Pedococcus</taxon>
    </lineage>
</organism>
<dbReference type="Pfam" id="PF00903">
    <property type="entry name" value="Glyoxalase"/>
    <property type="match status" value="1"/>
</dbReference>